<name>A0ABX6YLY3_9MICO</name>
<keyword evidence="2" id="KW-1185">Reference proteome</keyword>
<evidence type="ECO:0000313" key="2">
    <source>
        <dbReference type="Proteomes" id="UP000662814"/>
    </source>
</evidence>
<proteinExistence type="predicted"/>
<dbReference type="EMBL" id="CP061169">
    <property type="protein sequence ID" value="QPZ39710.1"/>
    <property type="molecule type" value="Genomic_DNA"/>
</dbReference>
<protein>
    <submittedName>
        <fullName evidence="1">Uncharacterized protein</fullName>
    </submittedName>
</protein>
<dbReference type="RefSeq" id="WP_166989342.1">
    <property type="nucleotide sequence ID" value="NZ_CP061169.1"/>
</dbReference>
<accession>A0ABX6YLY3</accession>
<evidence type="ECO:0000313" key="1">
    <source>
        <dbReference type="EMBL" id="QPZ39710.1"/>
    </source>
</evidence>
<sequence>MARGVPVDDETRTVILDLARTEVARNEIARRTGVSTAAVSKIVKEAGLSFNRSQTDAANQARQVDLAAIRLKLAEEMGAAALDLLRTRKNEYLVYNFGGKDNDYNEHVLASPPVEVQRSIVVTAGIAFDKASRIVERDTSTGVESAHSLLDSLAAGFAQAAAQHEIPSDAK</sequence>
<dbReference type="InterPro" id="IPR036388">
    <property type="entry name" value="WH-like_DNA-bd_sf"/>
</dbReference>
<dbReference type="Proteomes" id="UP000662814">
    <property type="component" value="Chromosome"/>
</dbReference>
<gene>
    <name evidence="1" type="ORF">HCR76_06605</name>
</gene>
<reference evidence="1 2" key="1">
    <citation type="submission" date="2020-12" db="EMBL/GenBank/DDBJ databases">
        <title>Microbacterium sp. HY060.</title>
        <authorList>
            <person name="Zhou J."/>
        </authorList>
    </citation>
    <scope>NUCLEOTIDE SEQUENCE [LARGE SCALE GENOMIC DNA]</scope>
    <source>
        <strain evidence="1 2">HY60</strain>
    </source>
</reference>
<organism evidence="1 2">
    <name type="scientific">Paramicrobacterium chengjingii</name>
    <dbReference type="NCBI Taxonomy" id="2769067"/>
    <lineage>
        <taxon>Bacteria</taxon>
        <taxon>Bacillati</taxon>
        <taxon>Actinomycetota</taxon>
        <taxon>Actinomycetes</taxon>
        <taxon>Micrococcales</taxon>
        <taxon>Microbacteriaceae</taxon>
        <taxon>Paramicrobacterium</taxon>
    </lineage>
</organism>
<dbReference type="Gene3D" id="1.10.10.10">
    <property type="entry name" value="Winged helix-like DNA-binding domain superfamily/Winged helix DNA-binding domain"/>
    <property type="match status" value="1"/>
</dbReference>